<evidence type="ECO:0000256" key="2">
    <source>
        <dbReference type="SAM" id="Phobius"/>
    </source>
</evidence>
<dbReference type="PANTHER" id="PTHR31860">
    <property type="entry name" value="HEAT-INDUCIBLE TRANSCRIPTION REPRESSOR (DUF639)-RELATED"/>
    <property type="match status" value="1"/>
</dbReference>
<keyword evidence="2" id="KW-1133">Transmembrane helix</keyword>
<dbReference type="Proteomes" id="UP001652660">
    <property type="component" value="Chromosome 11c"/>
</dbReference>
<name>A0A6P6V0W8_COFAR</name>
<dbReference type="OrthoDB" id="742491at2759"/>
<feature type="region of interest" description="Disordered" evidence="1">
    <location>
        <begin position="1"/>
        <end position="28"/>
    </location>
</feature>
<reference evidence="4" key="2">
    <citation type="submission" date="2025-08" db="UniProtKB">
        <authorList>
            <consortium name="RefSeq"/>
        </authorList>
    </citation>
    <scope>IDENTIFICATION</scope>
    <source>
        <tissue evidence="4">Leaves</tissue>
    </source>
</reference>
<organism evidence="3 4">
    <name type="scientific">Coffea arabica</name>
    <name type="common">Arabian coffee</name>
    <dbReference type="NCBI Taxonomy" id="13443"/>
    <lineage>
        <taxon>Eukaryota</taxon>
        <taxon>Viridiplantae</taxon>
        <taxon>Streptophyta</taxon>
        <taxon>Embryophyta</taxon>
        <taxon>Tracheophyta</taxon>
        <taxon>Spermatophyta</taxon>
        <taxon>Magnoliopsida</taxon>
        <taxon>eudicotyledons</taxon>
        <taxon>Gunneridae</taxon>
        <taxon>Pentapetalae</taxon>
        <taxon>asterids</taxon>
        <taxon>lamiids</taxon>
        <taxon>Gentianales</taxon>
        <taxon>Rubiaceae</taxon>
        <taxon>Ixoroideae</taxon>
        <taxon>Gardenieae complex</taxon>
        <taxon>Bertiereae - Coffeeae clade</taxon>
        <taxon>Coffeeae</taxon>
        <taxon>Coffea</taxon>
    </lineage>
</organism>
<keyword evidence="2" id="KW-0812">Transmembrane</keyword>
<dbReference type="InterPro" id="IPR006927">
    <property type="entry name" value="DUF639"/>
</dbReference>
<sequence length="782" mass="87994">MEEEIKLKKKDTMAKQEQQQWNACSNGSGGAIDNSSCISSSSSNGNSNEGLQLQSFFKSIFSKNNDENSFRKPRNKSFFVKRDGGYSDDSGNDDDGSSAWAKLPVPHLSPLARSVISRCSKILQISPEDLYQCFDREFPDKVKQPSNHARNFLEFCSYQAIDLSTTGADYLSNKEFRRLMFDMMLAWESSGVENDLLVNETTSCSNNDREDEDSWSFFYASSTTMAVQVDDKKTVGLEAFARIAPACPIVADIITVHNLFDALTSSSCGRLHFLIYDKYLRSLDKVIKAVSNGAGTQFMSNLSLAEEEIILDIDGTIPTQPVLQHIGISAWPGRLTLTKFALYFESGVGLYDKAVRYDLATDIKQVIKPELTGPLGARLFDKAVMYKSTSMTEPVFFEFPEFKGSSRRDYWLDISLEILRANRFTRKYNLKGFQKNEALARATLGILRYRAIREVFHIFSSNYKTVLCFNLAESLPGGDMILENLSDQFALVKSGASRRDVLALSNVKKQMILPVSLLTLGRLGIISCKEEGMKTEATFCQGDICVGEISPLESAVKQSKQNTGRAEAAQATVDQVKVEGIHTNLAVMEELLYPLIVSFKRIQQLASWEEPWKSILFLMLTSFAILRGWINYILPSISVIFAGFMIWQRYTSKRRPLEAFKIKAPPSKNAVEQLVTLQEAVLHVEGLIQSGNVVLLKLRALLFAIVPQATDTVALSLIVIAVALAFVPLKYLFLLAFVESFTRNMPARKESSERWFRRMREWWLRIPAAPVQLVKVEDKKRK</sequence>
<evidence type="ECO:0000256" key="1">
    <source>
        <dbReference type="SAM" id="MobiDB-lite"/>
    </source>
</evidence>
<dbReference type="AlphaFoldDB" id="A0A6P6V0W8"/>
<keyword evidence="3" id="KW-1185">Reference proteome</keyword>
<feature type="transmembrane region" description="Helical" evidence="2">
    <location>
        <begin position="713"/>
        <end position="738"/>
    </location>
</feature>
<feature type="compositionally biased region" description="Basic and acidic residues" evidence="1">
    <location>
        <begin position="1"/>
        <end position="14"/>
    </location>
</feature>
<feature type="compositionally biased region" description="Polar residues" evidence="1">
    <location>
        <begin position="15"/>
        <end position="26"/>
    </location>
</feature>
<proteinExistence type="predicted"/>
<feature type="transmembrane region" description="Helical" evidence="2">
    <location>
        <begin position="629"/>
        <end position="647"/>
    </location>
</feature>
<accession>A0A6P6V0W8</accession>
<dbReference type="GeneID" id="113716544"/>
<dbReference type="PANTHER" id="PTHR31860:SF4">
    <property type="entry name" value="OS02G0637800 PROTEIN"/>
    <property type="match status" value="1"/>
</dbReference>
<evidence type="ECO:0000313" key="4">
    <source>
        <dbReference type="RefSeq" id="XP_027096729.1"/>
    </source>
</evidence>
<protein>
    <submittedName>
        <fullName evidence="4">Uncharacterized protein isoform X1</fullName>
    </submittedName>
</protein>
<dbReference type="RefSeq" id="XP_027096729.1">
    <property type="nucleotide sequence ID" value="XM_027240928.2"/>
</dbReference>
<keyword evidence="2" id="KW-0472">Membrane</keyword>
<evidence type="ECO:0000313" key="3">
    <source>
        <dbReference type="Proteomes" id="UP001652660"/>
    </source>
</evidence>
<gene>
    <name evidence="4" type="primary">LOC113716544</name>
</gene>
<reference evidence="3" key="1">
    <citation type="journal article" date="2025" name="Foods">
        <title>Unveiling the Microbial Signatures of Arabica Coffee Cherries: Insights into Ripeness Specific Diversity, Functional Traits, and Implications for Quality and Safety.</title>
        <authorList>
            <consortium name="RefSeq"/>
            <person name="Tenea G.N."/>
            <person name="Cifuentes V."/>
            <person name="Reyes P."/>
            <person name="Cevallos-Vallejos M."/>
        </authorList>
    </citation>
    <scope>NUCLEOTIDE SEQUENCE [LARGE SCALE GENOMIC DNA]</scope>
</reference>
<dbReference type="Pfam" id="PF04842">
    <property type="entry name" value="DUF639"/>
    <property type="match status" value="1"/>
</dbReference>